<proteinExistence type="predicted"/>
<dbReference type="EMBL" id="BAABME010021086">
    <property type="protein sequence ID" value="GAA0162337.1"/>
    <property type="molecule type" value="Genomic_DNA"/>
</dbReference>
<protein>
    <recommendedName>
        <fullName evidence="3">Reverse transcriptase</fullName>
    </recommendedName>
</protein>
<name>A0AAV3QE11_LITER</name>
<dbReference type="AlphaFoldDB" id="A0AAV3QE11"/>
<evidence type="ECO:0000313" key="2">
    <source>
        <dbReference type="Proteomes" id="UP001454036"/>
    </source>
</evidence>
<gene>
    <name evidence="1" type="ORF">LIER_39396</name>
</gene>
<accession>A0AAV3QE11</accession>
<sequence length="167" mass="18678">MGGRFMPSRFNHYPSLVTLTIQVDDGPNLRRAHLRRVVTRTITGDEIESVMIGMKLGKAPGPDGFSTEFYKDTWATIKCSIVEAVHNFFATSRMSKYVNSTSISIIPKVQSPHHVKDFRSIACCNVIYKCISTIIANRLKSTLSEVVGIQQTTYVPGRSIYDGIMLM</sequence>
<evidence type="ECO:0000313" key="1">
    <source>
        <dbReference type="EMBL" id="GAA0162337.1"/>
    </source>
</evidence>
<reference evidence="1 2" key="1">
    <citation type="submission" date="2024-01" db="EMBL/GenBank/DDBJ databases">
        <title>The complete chloroplast genome sequence of Lithospermum erythrorhizon: insights into the phylogenetic relationship among Boraginaceae species and the maternal lineages of purple gromwells.</title>
        <authorList>
            <person name="Okada T."/>
            <person name="Watanabe K."/>
        </authorList>
    </citation>
    <scope>NUCLEOTIDE SEQUENCE [LARGE SCALE GENOMIC DNA]</scope>
</reference>
<dbReference type="PANTHER" id="PTHR31635:SF196">
    <property type="entry name" value="REVERSE TRANSCRIPTASE DOMAIN-CONTAINING PROTEIN-RELATED"/>
    <property type="match status" value="1"/>
</dbReference>
<comment type="caution">
    <text evidence="1">The sequence shown here is derived from an EMBL/GenBank/DDBJ whole genome shotgun (WGS) entry which is preliminary data.</text>
</comment>
<dbReference type="Proteomes" id="UP001454036">
    <property type="component" value="Unassembled WGS sequence"/>
</dbReference>
<keyword evidence="2" id="KW-1185">Reference proteome</keyword>
<evidence type="ECO:0008006" key="3">
    <source>
        <dbReference type="Google" id="ProtNLM"/>
    </source>
</evidence>
<dbReference type="PANTHER" id="PTHR31635">
    <property type="entry name" value="REVERSE TRANSCRIPTASE DOMAIN-CONTAINING PROTEIN-RELATED"/>
    <property type="match status" value="1"/>
</dbReference>
<organism evidence="1 2">
    <name type="scientific">Lithospermum erythrorhizon</name>
    <name type="common">Purple gromwell</name>
    <name type="synonym">Lithospermum officinale var. erythrorhizon</name>
    <dbReference type="NCBI Taxonomy" id="34254"/>
    <lineage>
        <taxon>Eukaryota</taxon>
        <taxon>Viridiplantae</taxon>
        <taxon>Streptophyta</taxon>
        <taxon>Embryophyta</taxon>
        <taxon>Tracheophyta</taxon>
        <taxon>Spermatophyta</taxon>
        <taxon>Magnoliopsida</taxon>
        <taxon>eudicotyledons</taxon>
        <taxon>Gunneridae</taxon>
        <taxon>Pentapetalae</taxon>
        <taxon>asterids</taxon>
        <taxon>lamiids</taxon>
        <taxon>Boraginales</taxon>
        <taxon>Boraginaceae</taxon>
        <taxon>Boraginoideae</taxon>
        <taxon>Lithospermeae</taxon>
        <taxon>Lithospermum</taxon>
    </lineage>
</organism>